<keyword evidence="5" id="KW-0378">Hydrolase</keyword>
<dbReference type="GO" id="GO:0004519">
    <property type="term" value="F:endonuclease activity"/>
    <property type="evidence" value="ECO:0007669"/>
    <property type="project" value="UniProtKB-KW"/>
</dbReference>
<keyword evidence="1" id="KW-0808">Transferase</keyword>
<evidence type="ECO:0000259" key="7">
    <source>
        <dbReference type="Pfam" id="PF17917"/>
    </source>
</evidence>
<proteinExistence type="predicted"/>
<dbReference type="GO" id="GO:0016787">
    <property type="term" value="F:hydrolase activity"/>
    <property type="evidence" value="ECO:0007669"/>
    <property type="project" value="UniProtKB-KW"/>
</dbReference>
<evidence type="ECO:0000256" key="5">
    <source>
        <dbReference type="ARBA" id="ARBA00022801"/>
    </source>
</evidence>
<organism evidence="8 9">
    <name type="scientific">Artemisia annua</name>
    <name type="common">Sweet wormwood</name>
    <dbReference type="NCBI Taxonomy" id="35608"/>
    <lineage>
        <taxon>Eukaryota</taxon>
        <taxon>Viridiplantae</taxon>
        <taxon>Streptophyta</taxon>
        <taxon>Embryophyta</taxon>
        <taxon>Tracheophyta</taxon>
        <taxon>Spermatophyta</taxon>
        <taxon>Magnoliopsida</taxon>
        <taxon>eudicotyledons</taxon>
        <taxon>Gunneridae</taxon>
        <taxon>Pentapetalae</taxon>
        <taxon>asterids</taxon>
        <taxon>campanulids</taxon>
        <taxon>Asterales</taxon>
        <taxon>Asteraceae</taxon>
        <taxon>Asteroideae</taxon>
        <taxon>Anthemideae</taxon>
        <taxon>Artemisiinae</taxon>
        <taxon>Artemisia</taxon>
    </lineage>
</organism>
<dbReference type="InterPro" id="IPR043502">
    <property type="entry name" value="DNA/RNA_pol_sf"/>
</dbReference>
<keyword evidence="6" id="KW-0695">RNA-directed DNA polymerase</keyword>
<dbReference type="SUPFAM" id="SSF56672">
    <property type="entry name" value="DNA/RNA polymerases"/>
    <property type="match status" value="1"/>
</dbReference>
<feature type="domain" description="Reverse transcriptase RNase H-like" evidence="7">
    <location>
        <begin position="42"/>
        <end position="123"/>
    </location>
</feature>
<evidence type="ECO:0000256" key="2">
    <source>
        <dbReference type="ARBA" id="ARBA00022695"/>
    </source>
</evidence>
<keyword evidence="3" id="KW-0540">Nuclease</keyword>
<dbReference type="Proteomes" id="UP000245207">
    <property type="component" value="Unassembled WGS sequence"/>
</dbReference>
<evidence type="ECO:0000313" key="9">
    <source>
        <dbReference type="Proteomes" id="UP000245207"/>
    </source>
</evidence>
<dbReference type="OrthoDB" id="1938451at2759"/>
<gene>
    <name evidence="8" type="ORF">CTI12_AA552950</name>
</gene>
<dbReference type="PANTHER" id="PTHR48475:SF2">
    <property type="entry name" value="RIBONUCLEASE H"/>
    <property type="match status" value="1"/>
</dbReference>
<dbReference type="AlphaFoldDB" id="A0A2U1KXQ7"/>
<dbReference type="GO" id="GO:0003964">
    <property type="term" value="F:RNA-directed DNA polymerase activity"/>
    <property type="evidence" value="ECO:0007669"/>
    <property type="project" value="UniProtKB-KW"/>
</dbReference>
<accession>A0A2U1KXQ7</accession>
<evidence type="ECO:0000256" key="1">
    <source>
        <dbReference type="ARBA" id="ARBA00022679"/>
    </source>
</evidence>
<protein>
    <recommendedName>
        <fullName evidence="7">Reverse transcriptase RNase H-like domain-containing protein</fullName>
    </recommendedName>
</protein>
<evidence type="ECO:0000256" key="6">
    <source>
        <dbReference type="ARBA" id="ARBA00022918"/>
    </source>
</evidence>
<evidence type="ECO:0000313" key="8">
    <source>
        <dbReference type="EMBL" id="PWA41545.1"/>
    </source>
</evidence>
<keyword evidence="2" id="KW-0548">Nucleotidyltransferase</keyword>
<reference evidence="8 9" key="1">
    <citation type="journal article" date="2018" name="Mol. Plant">
        <title>The genome of Artemisia annua provides insight into the evolution of Asteraceae family and artemisinin biosynthesis.</title>
        <authorList>
            <person name="Shen Q."/>
            <person name="Zhang L."/>
            <person name="Liao Z."/>
            <person name="Wang S."/>
            <person name="Yan T."/>
            <person name="Shi P."/>
            <person name="Liu M."/>
            <person name="Fu X."/>
            <person name="Pan Q."/>
            <person name="Wang Y."/>
            <person name="Lv Z."/>
            <person name="Lu X."/>
            <person name="Zhang F."/>
            <person name="Jiang W."/>
            <person name="Ma Y."/>
            <person name="Chen M."/>
            <person name="Hao X."/>
            <person name="Li L."/>
            <person name="Tang Y."/>
            <person name="Lv G."/>
            <person name="Zhou Y."/>
            <person name="Sun X."/>
            <person name="Brodelius P.E."/>
            <person name="Rose J.K.C."/>
            <person name="Tang K."/>
        </authorList>
    </citation>
    <scope>NUCLEOTIDE SEQUENCE [LARGE SCALE GENOMIC DNA]</scope>
    <source>
        <strain evidence="9">cv. Huhao1</strain>
        <tissue evidence="8">Leaf</tissue>
    </source>
</reference>
<dbReference type="InterPro" id="IPR041373">
    <property type="entry name" value="RT_RNaseH"/>
</dbReference>
<sequence length="191" mass="22409">MEAEAVFQRWKECMETCQQLQLQSNAKHYSYILQHLSTTSILLAERRKVQIPIYFASRDLQGAEQNYTESEILILALVHASRRLRRYFKHHPIRVLTNKPIEWALLKPDRSRRIAKWAIGLEEHDIEYGQDNSVGDQASPKLGQFNAPSKKEAFKIEREGRPHMILPNPEENKHFLEPLFKFEVEQQASTK</sequence>
<evidence type="ECO:0000256" key="4">
    <source>
        <dbReference type="ARBA" id="ARBA00022759"/>
    </source>
</evidence>
<dbReference type="Pfam" id="PF17917">
    <property type="entry name" value="RT_RNaseH"/>
    <property type="match status" value="1"/>
</dbReference>
<keyword evidence="4" id="KW-0255">Endonuclease</keyword>
<name>A0A2U1KXQ7_ARTAN</name>
<evidence type="ECO:0000256" key="3">
    <source>
        <dbReference type="ARBA" id="ARBA00022722"/>
    </source>
</evidence>
<dbReference type="EMBL" id="PKPP01013011">
    <property type="protein sequence ID" value="PWA41545.1"/>
    <property type="molecule type" value="Genomic_DNA"/>
</dbReference>
<keyword evidence="9" id="KW-1185">Reference proteome</keyword>
<comment type="caution">
    <text evidence="8">The sequence shown here is derived from an EMBL/GenBank/DDBJ whole genome shotgun (WGS) entry which is preliminary data.</text>
</comment>
<dbReference type="PANTHER" id="PTHR48475">
    <property type="entry name" value="RIBONUCLEASE H"/>
    <property type="match status" value="1"/>
</dbReference>